<evidence type="ECO:0000256" key="1">
    <source>
        <dbReference type="SAM" id="Phobius"/>
    </source>
</evidence>
<reference evidence="2 3" key="1">
    <citation type="submission" date="2021-07" db="EMBL/GenBank/DDBJ databases">
        <title>Mesonia aestuariivivens sp. nov., isolated from a tidal flat.</title>
        <authorList>
            <person name="Kim Y.-O."/>
            <person name="Yoon J.-H."/>
        </authorList>
    </citation>
    <scope>NUCLEOTIDE SEQUENCE [LARGE SCALE GENOMIC DNA]</scope>
    <source>
        <strain evidence="2 3">JHPTF-M18</strain>
    </source>
</reference>
<keyword evidence="3" id="KW-1185">Reference proteome</keyword>
<dbReference type="Proteomes" id="UP000719267">
    <property type="component" value="Unassembled WGS sequence"/>
</dbReference>
<sequence length="81" mass="9163">MRITKILKIIISFLELILALNFYSFILILIISLFTLSTDIIQHIVTSPENRTTASIVIGLVNYVGVAGFYFAVVYLKRVVK</sequence>
<keyword evidence="1" id="KW-0812">Transmembrane</keyword>
<accession>A0ABS6VXP6</accession>
<comment type="caution">
    <text evidence="2">The sequence shown here is derived from an EMBL/GenBank/DDBJ whole genome shotgun (WGS) entry which is preliminary data.</text>
</comment>
<feature type="transmembrane region" description="Helical" evidence="1">
    <location>
        <begin position="12"/>
        <end position="34"/>
    </location>
</feature>
<evidence type="ECO:0000313" key="2">
    <source>
        <dbReference type="EMBL" id="MBW2960345.1"/>
    </source>
</evidence>
<evidence type="ECO:0000313" key="3">
    <source>
        <dbReference type="Proteomes" id="UP000719267"/>
    </source>
</evidence>
<dbReference type="EMBL" id="JAHWDF010000001">
    <property type="protein sequence ID" value="MBW2960345.1"/>
    <property type="molecule type" value="Genomic_DNA"/>
</dbReference>
<dbReference type="RefSeq" id="WP_219038632.1">
    <property type="nucleotide sequence ID" value="NZ_JAHWDF010000001.1"/>
</dbReference>
<protein>
    <submittedName>
        <fullName evidence="2">Uncharacterized protein</fullName>
    </submittedName>
</protein>
<feature type="transmembrane region" description="Helical" evidence="1">
    <location>
        <begin position="54"/>
        <end position="76"/>
    </location>
</feature>
<proteinExistence type="predicted"/>
<keyword evidence="1" id="KW-1133">Transmembrane helix</keyword>
<keyword evidence="1" id="KW-0472">Membrane</keyword>
<gene>
    <name evidence="2" type="ORF">KW502_00845</name>
</gene>
<organism evidence="2 3">
    <name type="scientific">Mesonia aestuariivivens</name>
    <dbReference type="NCBI Taxonomy" id="2796128"/>
    <lineage>
        <taxon>Bacteria</taxon>
        <taxon>Pseudomonadati</taxon>
        <taxon>Bacteroidota</taxon>
        <taxon>Flavobacteriia</taxon>
        <taxon>Flavobacteriales</taxon>
        <taxon>Flavobacteriaceae</taxon>
        <taxon>Mesonia</taxon>
    </lineage>
</organism>
<name>A0ABS6VXP6_9FLAO</name>